<keyword evidence="3" id="KW-1185">Reference proteome</keyword>
<feature type="region of interest" description="Disordered" evidence="1">
    <location>
        <begin position="190"/>
        <end position="212"/>
    </location>
</feature>
<proteinExistence type="predicted"/>
<evidence type="ECO:0000256" key="1">
    <source>
        <dbReference type="SAM" id="MobiDB-lite"/>
    </source>
</evidence>
<evidence type="ECO:0000313" key="2">
    <source>
        <dbReference type="EMBL" id="KAJ7719052.1"/>
    </source>
</evidence>
<organism evidence="2 3">
    <name type="scientific">Mycena metata</name>
    <dbReference type="NCBI Taxonomy" id="1033252"/>
    <lineage>
        <taxon>Eukaryota</taxon>
        <taxon>Fungi</taxon>
        <taxon>Dikarya</taxon>
        <taxon>Basidiomycota</taxon>
        <taxon>Agaricomycotina</taxon>
        <taxon>Agaricomycetes</taxon>
        <taxon>Agaricomycetidae</taxon>
        <taxon>Agaricales</taxon>
        <taxon>Marasmiineae</taxon>
        <taxon>Mycenaceae</taxon>
        <taxon>Mycena</taxon>
    </lineage>
</organism>
<protein>
    <submittedName>
        <fullName evidence="2">Uncharacterized protein</fullName>
    </submittedName>
</protein>
<comment type="caution">
    <text evidence="2">The sequence shown here is derived from an EMBL/GenBank/DDBJ whole genome shotgun (WGS) entry which is preliminary data.</text>
</comment>
<accession>A0AAD7HFE7</accession>
<dbReference type="EMBL" id="JARKIB010000257">
    <property type="protein sequence ID" value="KAJ7719052.1"/>
    <property type="molecule type" value="Genomic_DNA"/>
</dbReference>
<sequence>MPPRNNTPTLPTADAGRPCTCAATGSTRNTPTGTNAQLPSSRPTSVAIPGDTPQASPTKTAATTQVTDPAHTVSTAAPSAFLQPVGAVAGRSERAHPRLLWSPPPPSATANRDTINLVSPEGSAIHLVSPTALEAELKDASESNHNNRGVVCSPPITSVPLASLVARAADIFDAGADISTTTAALTIDTTNLPAPTDTATSPPLPPPGEEVMHPDAAAARHAAKDKGKNQNRRSRAILTTYPSGEGNGGANGDGVVAVWETGRLNGELRRFLGNGVTETGNGGYTRLLRVNF</sequence>
<feature type="compositionally biased region" description="Polar residues" evidence="1">
    <location>
        <begin position="53"/>
        <end position="68"/>
    </location>
</feature>
<dbReference type="AlphaFoldDB" id="A0AAD7HFE7"/>
<reference evidence="2" key="1">
    <citation type="submission" date="2023-03" db="EMBL/GenBank/DDBJ databases">
        <title>Massive genome expansion in bonnet fungi (Mycena s.s.) driven by repeated elements and novel gene families across ecological guilds.</title>
        <authorList>
            <consortium name="Lawrence Berkeley National Laboratory"/>
            <person name="Harder C.B."/>
            <person name="Miyauchi S."/>
            <person name="Viragh M."/>
            <person name="Kuo A."/>
            <person name="Thoen E."/>
            <person name="Andreopoulos B."/>
            <person name="Lu D."/>
            <person name="Skrede I."/>
            <person name="Drula E."/>
            <person name="Henrissat B."/>
            <person name="Morin E."/>
            <person name="Kohler A."/>
            <person name="Barry K."/>
            <person name="LaButti K."/>
            <person name="Morin E."/>
            <person name="Salamov A."/>
            <person name="Lipzen A."/>
            <person name="Mereny Z."/>
            <person name="Hegedus B."/>
            <person name="Baldrian P."/>
            <person name="Stursova M."/>
            <person name="Weitz H."/>
            <person name="Taylor A."/>
            <person name="Grigoriev I.V."/>
            <person name="Nagy L.G."/>
            <person name="Martin F."/>
            <person name="Kauserud H."/>
        </authorList>
    </citation>
    <scope>NUCLEOTIDE SEQUENCE</scope>
    <source>
        <strain evidence="2">CBHHK182m</strain>
    </source>
</reference>
<evidence type="ECO:0000313" key="3">
    <source>
        <dbReference type="Proteomes" id="UP001215598"/>
    </source>
</evidence>
<feature type="compositionally biased region" description="Polar residues" evidence="1">
    <location>
        <begin position="1"/>
        <end position="10"/>
    </location>
</feature>
<dbReference type="Proteomes" id="UP001215598">
    <property type="component" value="Unassembled WGS sequence"/>
</dbReference>
<gene>
    <name evidence="2" type="ORF">B0H16DRAFT_1607604</name>
</gene>
<feature type="region of interest" description="Disordered" evidence="1">
    <location>
        <begin position="1"/>
        <end position="68"/>
    </location>
</feature>
<feature type="compositionally biased region" description="Polar residues" evidence="1">
    <location>
        <begin position="23"/>
        <end position="44"/>
    </location>
</feature>
<feature type="compositionally biased region" description="Polar residues" evidence="1">
    <location>
        <begin position="191"/>
        <end position="201"/>
    </location>
</feature>
<name>A0AAD7HFE7_9AGAR</name>